<accession>A0ABR6Y7H4</accession>
<dbReference type="EMBL" id="JACOGA010000001">
    <property type="protein sequence ID" value="MBC3872094.1"/>
    <property type="molecule type" value="Genomic_DNA"/>
</dbReference>
<keyword evidence="3" id="KW-1185">Reference proteome</keyword>
<proteinExistence type="predicted"/>
<dbReference type="Proteomes" id="UP000624279">
    <property type="component" value="Unassembled WGS sequence"/>
</dbReference>
<name>A0ABR6Y7H4_9BURK</name>
<evidence type="ECO:0000313" key="2">
    <source>
        <dbReference type="EMBL" id="MBC3872094.1"/>
    </source>
</evidence>
<organism evidence="2 3">
    <name type="scientific">Undibacterium flavidum</name>
    <dbReference type="NCBI Taxonomy" id="2762297"/>
    <lineage>
        <taxon>Bacteria</taxon>
        <taxon>Pseudomonadati</taxon>
        <taxon>Pseudomonadota</taxon>
        <taxon>Betaproteobacteria</taxon>
        <taxon>Burkholderiales</taxon>
        <taxon>Oxalobacteraceae</taxon>
        <taxon>Undibacterium</taxon>
    </lineage>
</organism>
<gene>
    <name evidence="2" type="ORF">H8K55_00725</name>
</gene>
<feature type="chain" id="PRO_5046934014" evidence="1">
    <location>
        <begin position="33"/>
        <end position="184"/>
    </location>
</feature>
<evidence type="ECO:0000313" key="3">
    <source>
        <dbReference type="Proteomes" id="UP000624279"/>
    </source>
</evidence>
<comment type="caution">
    <text evidence="2">The sequence shown here is derived from an EMBL/GenBank/DDBJ whole genome shotgun (WGS) entry which is preliminary data.</text>
</comment>
<feature type="signal peptide" evidence="1">
    <location>
        <begin position="1"/>
        <end position="32"/>
    </location>
</feature>
<evidence type="ECO:0000256" key="1">
    <source>
        <dbReference type="SAM" id="SignalP"/>
    </source>
</evidence>
<dbReference type="RefSeq" id="WP_186940107.1">
    <property type="nucleotide sequence ID" value="NZ_JACOGA010000001.1"/>
</dbReference>
<reference evidence="2 3" key="1">
    <citation type="submission" date="2020-08" db="EMBL/GenBank/DDBJ databases">
        <title>Novel species isolated from subtropical streams in China.</title>
        <authorList>
            <person name="Lu H."/>
        </authorList>
    </citation>
    <scope>NUCLEOTIDE SEQUENCE [LARGE SCALE GENOMIC DNA]</scope>
    <source>
        <strain evidence="2 3">LX15W</strain>
    </source>
</reference>
<keyword evidence="1" id="KW-0732">Signal</keyword>
<protein>
    <submittedName>
        <fullName evidence="2">Uncharacterized protein</fullName>
    </submittedName>
</protein>
<sequence length="184" mass="20131">MAFFRSTFQTLKQICIGAVVTCSLIGAGVAHAERGPATAEEGERIVKLAAVSDKDPLATMNSAEGRWFQKWADDVPDYMFGPDKGVFWFHNGVAKGDLMRVLRFHHTVSTAAFQLQKKIKDPMKNEADNEAKTLAGVEGLLRAYESLVAKNAENRVAAIDELIAARNKGGLAELVKKMPPMPSR</sequence>